<dbReference type="PANTHER" id="PTHR35123">
    <property type="entry name" value="OS07G0633900 PROTEIN-RELATED"/>
    <property type="match status" value="1"/>
</dbReference>
<dbReference type="AlphaFoldDB" id="A0AAD8MEH0"/>
<name>A0AAD8MEH0_9APIA</name>
<keyword evidence="3" id="KW-1185">Reference proteome</keyword>
<sequence length="124" mass="14470">MLQDKACIRYRKLSYLDEKMARPRRRWPKRMNIKLKGLRISGHRKLKLRAFSVVIWPRKIAKICADILEKIMKIDGACPGIIFSSQLGFPVLSHPTSKCRRNAICCERRPFNYITSFSVSSEVM</sequence>
<reference evidence="2" key="1">
    <citation type="submission" date="2023-02" db="EMBL/GenBank/DDBJ databases">
        <title>Genome of toxic invasive species Heracleum sosnowskyi carries increased number of genes despite the absence of recent whole-genome duplications.</title>
        <authorList>
            <person name="Schelkunov M."/>
            <person name="Shtratnikova V."/>
            <person name="Makarenko M."/>
            <person name="Klepikova A."/>
            <person name="Omelchenko D."/>
            <person name="Novikova G."/>
            <person name="Obukhova E."/>
            <person name="Bogdanov V."/>
            <person name="Penin A."/>
            <person name="Logacheva M."/>
        </authorList>
    </citation>
    <scope>NUCLEOTIDE SEQUENCE</scope>
    <source>
        <strain evidence="2">Hsosn_3</strain>
        <tissue evidence="2">Leaf</tissue>
    </source>
</reference>
<protein>
    <submittedName>
        <fullName evidence="2">Uncharacterized protein</fullName>
    </submittedName>
</protein>
<evidence type="ECO:0000313" key="2">
    <source>
        <dbReference type="EMBL" id="KAK1370516.1"/>
    </source>
</evidence>
<evidence type="ECO:0000313" key="1">
    <source>
        <dbReference type="EMBL" id="KAK1370507.1"/>
    </source>
</evidence>
<evidence type="ECO:0000313" key="3">
    <source>
        <dbReference type="Proteomes" id="UP001237642"/>
    </source>
</evidence>
<proteinExistence type="predicted"/>
<gene>
    <name evidence="1" type="ORF">POM88_036599</name>
    <name evidence="2" type="ORF">POM88_036608</name>
</gene>
<reference evidence="2" key="2">
    <citation type="submission" date="2023-05" db="EMBL/GenBank/DDBJ databases">
        <authorList>
            <person name="Schelkunov M.I."/>
        </authorList>
    </citation>
    <scope>NUCLEOTIDE SEQUENCE</scope>
    <source>
        <strain evidence="2">Hsosn_3</strain>
        <tissue evidence="2">Leaf</tissue>
    </source>
</reference>
<accession>A0AAD8MEH0</accession>
<dbReference type="PANTHER" id="PTHR35123:SF3">
    <property type="entry name" value="TRANSMEMBRANE PROTEIN"/>
    <property type="match status" value="1"/>
</dbReference>
<organism evidence="2 3">
    <name type="scientific">Heracleum sosnowskyi</name>
    <dbReference type="NCBI Taxonomy" id="360622"/>
    <lineage>
        <taxon>Eukaryota</taxon>
        <taxon>Viridiplantae</taxon>
        <taxon>Streptophyta</taxon>
        <taxon>Embryophyta</taxon>
        <taxon>Tracheophyta</taxon>
        <taxon>Spermatophyta</taxon>
        <taxon>Magnoliopsida</taxon>
        <taxon>eudicotyledons</taxon>
        <taxon>Gunneridae</taxon>
        <taxon>Pentapetalae</taxon>
        <taxon>asterids</taxon>
        <taxon>campanulids</taxon>
        <taxon>Apiales</taxon>
        <taxon>Apiaceae</taxon>
        <taxon>Apioideae</taxon>
        <taxon>apioid superclade</taxon>
        <taxon>Tordylieae</taxon>
        <taxon>Tordyliinae</taxon>
        <taxon>Heracleum</taxon>
    </lineage>
</organism>
<dbReference type="EMBL" id="JAUIZM010000008">
    <property type="protein sequence ID" value="KAK1370507.1"/>
    <property type="molecule type" value="Genomic_DNA"/>
</dbReference>
<dbReference type="Proteomes" id="UP001237642">
    <property type="component" value="Unassembled WGS sequence"/>
</dbReference>
<dbReference type="EMBL" id="JAUIZM010000008">
    <property type="protein sequence ID" value="KAK1370516.1"/>
    <property type="molecule type" value="Genomic_DNA"/>
</dbReference>
<comment type="caution">
    <text evidence="2">The sequence shown here is derived from an EMBL/GenBank/DDBJ whole genome shotgun (WGS) entry which is preliminary data.</text>
</comment>